<name>M7NNK6_9BACT</name>
<evidence type="ECO:0000313" key="7">
    <source>
        <dbReference type="EMBL" id="EMR03285.1"/>
    </source>
</evidence>
<dbReference type="InterPro" id="IPR003594">
    <property type="entry name" value="HATPase_dom"/>
</dbReference>
<dbReference type="Gene3D" id="3.30.565.10">
    <property type="entry name" value="Histidine kinase-like ATPase, C-terminal domain"/>
    <property type="match status" value="1"/>
</dbReference>
<reference evidence="7 8" key="1">
    <citation type="journal article" date="2013" name="Genome Announc.">
        <title>Draft Genome Sequence of Cesiribacter andamanensis Strain AMV16T, Isolated from a Soil Sample from a Mud Volcano in the Andaman Islands, India.</title>
        <authorList>
            <person name="Shivaji S."/>
            <person name="Ara S."/>
            <person name="Begum Z."/>
            <person name="Srinivas T.N."/>
            <person name="Singh A."/>
            <person name="Kumar Pinnaka A."/>
        </authorList>
    </citation>
    <scope>NUCLEOTIDE SEQUENCE [LARGE SCALE GENOMIC DNA]</scope>
    <source>
        <strain evidence="7 8">AMV16</strain>
    </source>
</reference>
<sequence>MHVECPGIETDFRVEELMFSRLNLRSIFANLLTNAMKYRSPERECRVKISSWAEKDKVVLEVADNGIGMPKGYQNKVFKMFTRMHTHVDGSGVGLYIIKRIVDNANGQIEVESAEGRGTTFRVHLPVCS</sequence>
<dbReference type="STRING" id="1279009.ADICEAN_01539"/>
<evidence type="ECO:0000259" key="6">
    <source>
        <dbReference type="PROSITE" id="PS50109"/>
    </source>
</evidence>
<evidence type="ECO:0000256" key="3">
    <source>
        <dbReference type="ARBA" id="ARBA00022553"/>
    </source>
</evidence>
<dbReference type="OrthoDB" id="9766459at2"/>
<evidence type="ECO:0000256" key="4">
    <source>
        <dbReference type="ARBA" id="ARBA00022679"/>
    </source>
</evidence>
<dbReference type="Pfam" id="PF02518">
    <property type="entry name" value="HATPase_c"/>
    <property type="match status" value="1"/>
</dbReference>
<comment type="caution">
    <text evidence="7">The sequence shown here is derived from an EMBL/GenBank/DDBJ whole genome shotgun (WGS) entry which is preliminary data.</text>
</comment>
<dbReference type="PANTHER" id="PTHR43304:SF1">
    <property type="entry name" value="PAC DOMAIN-CONTAINING PROTEIN"/>
    <property type="match status" value="1"/>
</dbReference>
<accession>M7NNK6</accession>
<dbReference type="InterPro" id="IPR036890">
    <property type="entry name" value="HATPase_C_sf"/>
</dbReference>
<dbReference type="InterPro" id="IPR004358">
    <property type="entry name" value="Sig_transdc_His_kin-like_C"/>
</dbReference>
<dbReference type="PRINTS" id="PR00344">
    <property type="entry name" value="BCTRLSENSOR"/>
</dbReference>
<evidence type="ECO:0000256" key="2">
    <source>
        <dbReference type="ARBA" id="ARBA00012438"/>
    </source>
</evidence>
<dbReference type="PANTHER" id="PTHR43304">
    <property type="entry name" value="PHYTOCHROME-LIKE PROTEIN CPH1"/>
    <property type="match status" value="1"/>
</dbReference>
<proteinExistence type="predicted"/>
<evidence type="ECO:0000313" key="8">
    <source>
        <dbReference type="Proteomes" id="UP000011910"/>
    </source>
</evidence>
<dbReference type="PROSITE" id="PS50109">
    <property type="entry name" value="HIS_KIN"/>
    <property type="match status" value="1"/>
</dbReference>
<dbReference type="CDD" id="cd00075">
    <property type="entry name" value="HATPase"/>
    <property type="match status" value="1"/>
</dbReference>
<organism evidence="7 8">
    <name type="scientific">Cesiribacter andamanensis AMV16</name>
    <dbReference type="NCBI Taxonomy" id="1279009"/>
    <lineage>
        <taxon>Bacteria</taxon>
        <taxon>Pseudomonadati</taxon>
        <taxon>Bacteroidota</taxon>
        <taxon>Cytophagia</taxon>
        <taxon>Cytophagales</taxon>
        <taxon>Cesiribacteraceae</taxon>
        <taxon>Cesiribacter</taxon>
    </lineage>
</organism>
<dbReference type="Proteomes" id="UP000011910">
    <property type="component" value="Unassembled WGS sequence"/>
</dbReference>
<dbReference type="EC" id="2.7.13.3" evidence="2"/>
<feature type="domain" description="Histidine kinase" evidence="6">
    <location>
        <begin position="1"/>
        <end position="129"/>
    </location>
</feature>
<dbReference type="InterPro" id="IPR005467">
    <property type="entry name" value="His_kinase_dom"/>
</dbReference>
<keyword evidence="3" id="KW-0597">Phosphoprotein</keyword>
<protein>
    <recommendedName>
        <fullName evidence="2">histidine kinase</fullName>
        <ecNumber evidence="2">2.7.13.3</ecNumber>
    </recommendedName>
</protein>
<dbReference type="RefSeq" id="WP_009194936.1">
    <property type="nucleotide sequence ID" value="NZ_AODQ01000029.1"/>
</dbReference>
<evidence type="ECO:0000256" key="1">
    <source>
        <dbReference type="ARBA" id="ARBA00000085"/>
    </source>
</evidence>
<dbReference type="eggNOG" id="COG4251">
    <property type="taxonomic scope" value="Bacteria"/>
</dbReference>
<comment type="catalytic activity">
    <reaction evidence="1">
        <text>ATP + protein L-histidine = ADP + protein N-phospho-L-histidine.</text>
        <dbReference type="EC" id="2.7.13.3"/>
    </reaction>
</comment>
<evidence type="ECO:0000256" key="5">
    <source>
        <dbReference type="ARBA" id="ARBA00022777"/>
    </source>
</evidence>
<dbReference type="GO" id="GO:0004673">
    <property type="term" value="F:protein histidine kinase activity"/>
    <property type="evidence" value="ECO:0007669"/>
    <property type="project" value="UniProtKB-EC"/>
</dbReference>
<dbReference type="AlphaFoldDB" id="M7NNK6"/>
<keyword evidence="5" id="KW-0418">Kinase</keyword>
<keyword evidence="8" id="KW-1185">Reference proteome</keyword>
<keyword evidence="4 7" id="KW-0808">Transferase</keyword>
<dbReference type="InterPro" id="IPR052162">
    <property type="entry name" value="Sensor_kinase/Photoreceptor"/>
</dbReference>
<dbReference type="SUPFAM" id="SSF55874">
    <property type="entry name" value="ATPase domain of HSP90 chaperone/DNA topoisomerase II/histidine kinase"/>
    <property type="match status" value="1"/>
</dbReference>
<dbReference type="SMART" id="SM00387">
    <property type="entry name" value="HATPase_c"/>
    <property type="match status" value="1"/>
</dbReference>
<dbReference type="EMBL" id="AODQ01000029">
    <property type="protein sequence ID" value="EMR03285.1"/>
    <property type="molecule type" value="Genomic_DNA"/>
</dbReference>
<gene>
    <name evidence="7" type="primary">cph1_5</name>
    <name evidence="7" type="ORF">ADICEAN_01539</name>
</gene>